<reference evidence="1 2" key="1">
    <citation type="submission" date="2019-06" db="EMBL/GenBank/DDBJ databases">
        <title>WGS assembly of Gossypium darwinii.</title>
        <authorList>
            <person name="Chen Z.J."/>
            <person name="Sreedasyam A."/>
            <person name="Ando A."/>
            <person name="Song Q."/>
            <person name="De L."/>
            <person name="Hulse-Kemp A."/>
            <person name="Ding M."/>
            <person name="Ye W."/>
            <person name="Kirkbride R."/>
            <person name="Jenkins J."/>
            <person name="Plott C."/>
            <person name="Lovell J."/>
            <person name="Lin Y.-M."/>
            <person name="Vaughn R."/>
            <person name="Liu B."/>
            <person name="Li W."/>
            <person name="Simpson S."/>
            <person name="Scheffler B."/>
            <person name="Saski C."/>
            <person name="Grover C."/>
            <person name="Hu G."/>
            <person name="Conover J."/>
            <person name="Carlson J."/>
            <person name="Shu S."/>
            <person name="Boston L."/>
            <person name="Williams M."/>
            <person name="Peterson D."/>
            <person name="Mcgee K."/>
            <person name="Jones D."/>
            <person name="Wendel J."/>
            <person name="Stelly D."/>
            <person name="Grimwood J."/>
            <person name="Schmutz J."/>
        </authorList>
    </citation>
    <scope>NUCLEOTIDE SEQUENCE [LARGE SCALE GENOMIC DNA]</scope>
    <source>
        <strain evidence="1">1808015.09</strain>
    </source>
</reference>
<evidence type="ECO:0000313" key="2">
    <source>
        <dbReference type="Proteomes" id="UP000323506"/>
    </source>
</evidence>
<dbReference type="Proteomes" id="UP000323506">
    <property type="component" value="Chromosome A13"/>
</dbReference>
<dbReference type="AlphaFoldDB" id="A0A5D2DW85"/>
<sequence length="133" mass="14558">MISSKFDILPMLRGIHPSNLLLANVTTETVDLPIVSGMLQVKRLSFKNNASRSFSKSSGGKQPSKLLNRRSIYLTLRHDSTTLGKSPTNQLLLTSNSCISVSSDKLSGTIPQNLLEFKWINATSIINPNSTGR</sequence>
<evidence type="ECO:0000313" key="1">
    <source>
        <dbReference type="EMBL" id="TYG85255.1"/>
    </source>
</evidence>
<name>A0A5D2DW85_GOSDA</name>
<dbReference type="EMBL" id="CM017700">
    <property type="protein sequence ID" value="TYG85255.1"/>
    <property type="molecule type" value="Genomic_DNA"/>
</dbReference>
<organism evidence="1 2">
    <name type="scientific">Gossypium darwinii</name>
    <name type="common">Darwin's cotton</name>
    <name type="synonym">Gossypium barbadense var. darwinii</name>
    <dbReference type="NCBI Taxonomy" id="34276"/>
    <lineage>
        <taxon>Eukaryota</taxon>
        <taxon>Viridiplantae</taxon>
        <taxon>Streptophyta</taxon>
        <taxon>Embryophyta</taxon>
        <taxon>Tracheophyta</taxon>
        <taxon>Spermatophyta</taxon>
        <taxon>Magnoliopsida</taxon>
        <taxon>eudicotyledons</taxon>
        <taxon>Gunneridae</taxon>
        <taxon>Pentapetalae</taxon>
        <taxon>rosids</taxon>
        <taxon>malvids</taxon>
        <taxon>Malvales</taxon>
        <taxon>Malvaceae</taxon>
        <taxon>Malvoideae</taxon>
        <taxon>Gossypium</taxon>
    </lineage>
</organism>
<protein>
    <submittedName>
        <fullName evidence="1">Uncharacterized protein</fullName>
    </submittedName>
</protein>
<gene>
    <name evidence="1" type="ORF">ES288_A13G038500v1</name>
</gene>
<accession>A0A5D2DW85</accession>
<keyword evidence="2" id="KW-1185">Reference proteome</keyword>
<proteinExistence type="predicted"/>